<reference evidence="2 3" key="1">
    <citation type="submission" date="2018-05" db="EMBL/GenBank/DDBJ databases">
        <title>Draft genome of Methanospirillum stamsii Pt1.</title>
        <authorList>
            <person name="Dueholm M.S."/>
            <person name="Nielsen P.H."/>
            <person name="Bakmann L.F."/>
            <person name="Otzen D.E."/>
        </authorList>
    </citation>
    <scope>NUCLEOTIDE SEQUENCE [LARGE SCALE GENOMIC DNA]</scope>
    <source>
        <strain evidence="2 3">Pt1</strain>
    </source>
</reference>
<dbReference type="PANTHER" id="PTHR35902">
    <property type="entry name" value="S-LAYER DOMAIN-LIKE PROTEIN-RELATED"/>
    <property type="match status" value="1"/>
</dbReference>
<proteinExistence type="predicted"/>
<protein>
    <recommendedName>
        <fullName evidence="4">S-layer protein</fullName>
    </recommendedName>
</protein>
<evidence type="ECO:0000313" key="3">
    <source>
        <dbReference type="Proteomes" id="UP000245934"/>
    </source>
</evidence>
<keyword evidence="1" id="KW-1133">Transmembrane helix</keyword>
<evidence type="ECO:0000313" key="2">
    <source>
        <dbReference type="EMBL" id="PWR75600.1"/>
    </source>
</evidence>
<dbReference type="EMBL" id="QGMZ01000008">
    <property type="protein sequence ID" value="PWR75600.1"/>
    <property type="molecule type" value="Genomic_DNA"/>
</dbReference>
<evidence type="ECO:0000256" key="1">
    <source>
        <dbReference type="SAM" id="Phobius"/>
    </source>
</evidence>
<gene>
    <name evidence="2" type="ORF">DLD82_03180</name>
</gene>
<dbReference type="InterPro" id="IPR013783">
    <property type="entry name" value="Ig-like_fold"/>
</dbReference>
<sequence>MKTGRKVITCFFILLFLLPLAEAEMLAENEAAAAQIQVINLTTDPAILMPYDTATVTITLSNTGTKSVAISGAEIQSKDLKILSDDYGKVGAIGAGNTMSFTYTLQAGGVTGIFYPVFSVDFRDANYLRYPFKVTVQENPLEVSVMNKPETWVEGKKENIVIHIGNPRDNAVNGVIIDPSKGRHEITPTSYFAGVLQSDNSIDIPFSVTPYGDEPITFTVHYQNGINQHTVPYTLPVVTGQKSRKQADTVLSNVQVDTERGNYRVTGDVTNAGLENANAVVISSEEPAIPVFPYKVYAVGALKPDDFASFEVTFRADTNVTEVPLRASFKDDDGNEFSSVTLVELGKEKNPKTQQDEEGISPVIIGVLVIIAAGVLCAVWYSRKNRA</sequence>
<keyword evidence="3" id="KW-1185">Reference proteome</keyword>
<dbReference type="GeneID" id="97609362"/>
<dbReference type="OrthoDB" id="65070at2157"/>
<accession>A0A2V2NA31</accession>
<keyword evidence="1" id="KW-0812">Transmembrane</keyword>
<dbReference type="RefSeq" id="WP_109939665.1">
    <property type="nucleotide sequence ID" value="NZ_CP176366.1"/>
</dbReference>
<comment type="caution">
    <text evidence="2">The sequence shown here is derived from an EMBL/GenBank/DDBJ whole genome shotgun (WGS) entry which is preliminary data.</text>
</comment>
<dbReference type="PANTHER" id="PTHR35902:SF6">
    <property type="entry name" value="CONSERVED WITHIN P. AEROPHILUM"/>
    <property type="match status" value="1"/>
</dbReference>
<organism evidence="2 3">
    <name type="scientific">Methanospirillum stamsii</name>
    <dbReference type="NCBI Taxonomy" id="1277351"/>
    <lineage>
        <taxon>Archaea</taxon>
        <taxon>Methanobacteriati</taxon>
        <taxon>Methanobacteriota</taxon>
        <taxon>Stenosarchaea group</taxon>
        <taxon>Methanomicrobia</taxon>
        <taxon>Methanomicrobiales</taxon>
        <taxon>Methanospirillaceae</taxon>
        <taxon>Methanospirillum</taxon>
    </lineage>
</organism>
<dbReference type="AlphaFoldDB" id="A0A2V2NA31"/>
<name>A0A2V2NA31_9EURY</name>
<keyword evidence="1" id="KW-0472">Membrane</keyword>
<dbReference type="Proteomes" id="UP000245934">
    <property type="component" value="Unassembled WGS sequence"/>
</dbReference>
<feature type="transmembrane region" description="Helical" evidence="1">
    <location>
        <begin position="359"/>
        <end position="381"/>
    </location>
</feature>
<evidence type="ECO:0008006" key="4">
    <source>
        <dbReference type="Google" id="ProtNLM"/>
    </source>
</evidence>
<dbReference type="Gene3D" id="2.60.40.10">
    <property type="entry name" value="Immunoglobulins"/>
    <property type="match status" value="1"/>
</dbReference>